<evidence type="ECO:0000313" key="2">
    <source>
        <dbReference type="Proteomes" id="UP001066276"/>
    </source>
</evidence>
<keyword evidence="2" id="KW-1185">Reference proteome</keyword>
<gene>
    <name evidence="1" type="ORF">NDU88_001528</name>
</gene>
<dbReference type="EMBL" id="JANPWB010000014">
    <property type="protein sequence ID" value="KAJ1096386.1"/>
    <property type="molecule type" value="Genomic_DNA"/>
</dbReference>
<name>A0AAV7LYW4_PLEWA</name>
<evidence type="ECO:0000313" key="1">
    <source>
        <dbReference type="EMBL" id="KAJ1096386.1"/>
    </source>
</evidence>
<accession>A0AAV7LYW4</accession>
<dbReference type="Proteomes" id="UP001066276">
    <property type="component" value="Chromosome 10"/>
</dbReference>
<dbReference type="AlphaFoldDB" id="A0AAV7LYW4"/>
<organism evidence="1 2">
    <name type="scientific">Pleurodeles waltl</name>
    <name type="common">Iberian ribbed newt</name>
    <dbReference type="NCBI Taxonomy" id="8319"/>
    <lineage>
        <taxon>Eukaryota</taxon>
        <taxon>Metazoa</taxon>
        <taxon>Chordata</taxon>
        <taxon>Craniata</taxon>
        <taxon>Vertebrata</taxon>
        <taxon>Euteleostomi</taxon>
        <taxon>Amphibia</taxon>
        <taxon>Batrachia</taxon>
        <taxon>Caudata</taxon>
        <taxon>Salamandroidea</taxon>
        <taxon>Salamandridae</taxon>
        <taxon>Pleurodelinae</taxon>
        <taxon>Pleurodeles</taxon>
    </lineage>
</organism>
<protein>
    <submittedName>
        <fullName evidence="1">Uncharacterized protein</fullName>
    </submittedName>
</protein>
<reference evidence="1" key="1">
    <citation type="journal article" date="2022" name="bioRxiv">
        <title>Sequencing and chromosome-scale assembly of the giantPleurodeles waltlgenome.</title>
        <authorList>
            <person name="Brown T."/>
            <person name="Elewa A."/>
            <person name="Iarovenko S."/>
            <person name="Subramanian E."/>
            <person name="Araus A.J."/>
            <person name="Petzold A."/>
            <person name="Susuki M."/>
            <person name="Suzuki K.-i.T."/>
            <person name="Hayashi T."/>
            <person name="Toyoda A."/>
            <person name="Oliveira C."/>
            <person name="Osipova E."/>
            <person name="Leigh N.D."/>
            <person name="Simon A."/>
            <person name="Yun M.H."/>
        </authorList>
    </citation>
    <scope>NUCLEOTIDE SEQUENCE</scope>
    <source>
        <strain evidence="1">20211129_DDA</strain>
        <tissue evidence="1">Liver</tissue>
    </source>
</reference>
<proteinExistence type="predicted"/>
<comment type="caution">
    <text evidence="1">The sequence shown here is derived from an EMBL/GenBank/DDBJ whole genome shotgun (WGS) entry which is preliminary data.</text>
</comment>
<sequence>MVAVPHRKRRGWRGRKAPLSEGAGYWWLAPAVTVHREEDAWARLLEVAQTAQCASKGAVRVGAELT</sequence>